<dbReference type="PANTHER" id="PTHR30349">
    <property type="entry name" value="PHAGE INTEGRASE-RELATED"/>
    <property type="match status" value="1"/>
</dbReference>
<dbReference type="Gene3D" id="1.10.150.130">
    <property type="match status" value="1"/>
</dbReference>
<feature type="domain" description="Tyr recombinase" evidence="6">
    <location>
        <begin position="174"/>
        <end position="426"/>
    </location>
</feature>
<dbReference type="SUPFAM" id="SSF56349">
    <property type="entry name" value="DNA breaking-rejoining enzymes"/>
    <property type="match status" value="1"/>
</dbReference>
<evidence type="ECO:0000256" key="2">
    <source>
        <dbReference type="ARBA" id="ARBA00023125"/>
    </source>
</evidence>
<dbReference type="Proteomes" id="UP001596523">
    <property type="component" value="Unassembled WGS sequence"/>
</dbReference>
<gene>
    <name evidence="8" type="ORF">ACFQVC_35235</name>
</gene>
<dbReference type="InterPro" id="IPR050090">
    <property type="entry name" value="Tyrosine_recombinase_XerCD"/>
</dbReference>
<dbReference type="Pfam" id="PF14659">
    <property type="entry name" value="Phage_int_SAM_3"/>
    <property type="match status" value="1"/>
</dbReference>
<evidence type="ECO:0000313" key="9">
    <source>
        <dbReference type="Proteomes" id="UP001596523"/>
    </source>
</evidence>
<proteinExistence type="predicted"/>
<evidence type="ECO:0000256" key="3">
    <source>
        <dbReference type="ARBA" id="ARBA00023172"/>
    </source>
</evidence>
<keyword evidence="1" id="KW-0229">DNA integration</keyword>
<accession>A0ABW2JUJ0</accession>
<dbReference type="InterPro" id="IPR011010">
    <property type="entry name" value="DNA_brk_join_enz"/>
</dbReference>
<keyword evidence="9" id="KW-1185">Reference proteome</keyword>
<dbReference type="InterPro" id="IPR002104">
    <property type="entry name" value="Integrase_catalytic"/>
</dbReference>
<name>A0ABW2JUJ0_9ACTN</name>
<evidence type="ECO:0000256" key="5">
    <source>
        <dbReference type="SAM" id="MobiDB-lite"/>
    </source>
</evidence>
<feature type="compositionally biased region" description="Basic residues" evidence="5">
    <location>
        <begin position="460"/>
        <end position="469"/>
    </location>
</feature>
<dbReference type="InterPro" id="IPR004107">
    <property type="entry name" value="Integrase_SAM-like_N"/>
</dbReference>
<comment type="caution">
    <text evidence="8">The sequence shown here is derived from an EMBL/GenBank/DDBJ whole genome shotgun (WGS) entry which is preliminary data.</text>
</comment>
<sequence>MSPRNPNMESSIYFGNDGWWHGRVTMGIKDDGSPDRRHRRAKTETEVRRKVRALEKLRDQGRAPKAGRVPTVAEWMNTYLTTIASLKLRPRSLDDYWSKTRNDINPALGKHRLNKLAPEHLEKAYAAMLAEGHAASHVLKVHRILSRALKIAHRRRIITENVATLVDPPSAEETEANPFTKGQATAFLEAAAKRPTFMRWIVGVGMGFRQGETLGLRWRYVDLENELFHPQWQLQRLTWRHGCTDAHACGARLHRFSPCPPDCTAHAGYKRGCPKPCTKTCTKHASTCPERKGGGLVFTRPKTKKSQNPVPIPPPFIPYLIDHKARQDEMRAAAGDLWEEHDAVFTRPDGRPLDPRADWDEFKELLEEAGISDRRLYDGSRHTAGTILNELGVDMPTIMEILRHTQISQTRRYVKGRNELTKDAMRRMGDTFMPKPETPAKGLTESPTETKTETTNAKAARAKRRRRIR</sequence>
<dbReference type="InterPro" id="IPR010998">
    <property type="entry name" value="Integrase_recombinase_N"/>
</dbReference>
<dbReference type="InterPro" id="IPR044068">
    <property type="entry name" value="CB"/>
</dbReference>
<evidence type="ECO:0000256" key="1">
    <source>
        <dbReference type="ARBA" id="ARBA00022908"/>
    </source>
</evidence>
<dbReference type="Gene3D" id="1.10.443.10">
    <property type="entry name" value="Intergrase catalytic core"/>
    <property type="match status" value="1"/>
</dbReference>
<dbReference type="PANTHER" id="PTHR30349:SF91">
    <property type="entry name" value="INTA PROTEIN"/>
    <property type="match status" value="1"/>
</dbReference>
<evidence type="ECO:0000259" key="6">
    <source>
        <dbReference type="PROSITE" id="PS51898"/>
    </source>
</evidence>
<dbReference type="InterPro" id="IPR013762">
    <property type="entry name" value="Integrase-like_cat_sf"/>
</dbReference>
<reference evidence="9" key="1">
    <citation type="journal article" date="2019" name="Int. J. Syst. Evol. Microbiol.">
        <title>The Global Catalogue of Microorganisms (GCM) 10K type strain sequencing project: providing services to taxonomists for standard genome sequencing and annotation.</title>
        <authorList>
            <consortium name="The Broad Institute Genomics Platform"/>
            <consortium name="The Broad Institute Genome Sequencing Center for Infectious Disease"/>
            <person name="Wu L."/>
            <person name="Ma J."/>
        </authorList>
    </citation>
    <scope>NUCLEOTIDE SEQUENCE [LARGE SCALE GENOMIC DNA]</scope>
    <source>
        <strain evidence="9">SYNS20</strain>
    </source>
</reference>
<dbReference type="EMBL" id="JBHTCF010000021">
    <property type="protein sequence ID" value="MFC7309452.1"/>
    <property type="molecule type" value="Genomic_DNA"/>
</dbReference>
<evidence type="ECO:0000259" key="7">
    <source>
        <dbReference type="PROSITE" id="PS51900"/>
    </source>
</evidence>
<organism evidence="8 9">
    <name type="scientific">Streptomyces monticola</name>
    <dbReference type="NCBI Taxonomy" id="2666263"/>
    <lineage>
        <taxon>Bacteria</taxon>
        <taxon>Bacillati</taxon>
        <taxon>Actinomycetota</taxon>
        <taxon>Actinomycetes</taxon>
        <taxon>Kitasatosporales</taxon>
        <taxon>Streptomycetaceae</taxon>
        <taxon>Streptomyces</taxon>
    </lineage>
</organism>
<feature type="domain" description="Core-binding (CB)" evidence="7">
    <location>
        <begin position="70"/>
        <end position="153"/>
    </location>
</feature>
<dbReference type="PROSITE" id="PS51900">
    <property type="entry name" value="CB"/>
    <property type="match status" value="1"/>
</dbReference>
<dbReference type="Pfam" id="PF00589">
    <property type="entry name" value="Phage_integrase"/>
    <property type="match status" value="1"/>
</dbReference>
<protein>
    <submittedName>
        <fullName evidence="8">Tyrosine-type recombinase/integrase</fullName>
    </submittedName>
</protein>
<feature type="region of interest" description="Disordered" evidence="5">
    <location>
        <begin position="429"/>
        <end position="469"/>
    </location>
</feature>
<dbReference type="RefSeq" id="WP_381838381.1">
    <property type="nucleotide sequence ID" value="NZ_JBHTCF010000021.1"/>
</dbReference>
<dbReference type="PROSITE" id="PS51898">
    <property type="entry name" value="TYR_RECOMBINASE"/>
    <property type="match status" value="1"/>
</dbReference>
<evidence type="ECO:0000313" key="8">
    <source>
        <dbReference type="EMBL" id="MFC7309452.1"/>
    </source>
</evidence>
<evidence type="ECO:0000256" key="4">
    <source>
        <dbReference type="PROSITE-ProRule" id="PRU01248"/>
    </source>
</evidence>
<keyword evidence="2 4" id="KW-0238">DNA-binding</keyword>
<keyword evidence="3" id="KW-0233">DNA recombination</keyword>